<evidence type="ECO:0000259" key="4">
    <source>
        <dbReference type="PROSITE" id="PS51000"/>
    </source>
</evidence>
<dbReference type="GO" id="GO:0003700">
    <property type="term" value="F:DNA-binding transcription factor activity"/>
    <property type="evidence" value="ECO:0007669"/>
    <property type="project" value="InterPro"/>
</dbReference>
<name>A0A2R5HGH6_9LACT</name>
<proteinExistence type="predicted"/>
<accession>A0A2R5HGH6</accession>
<dbReference type="SMART" id="SM01134">
    <property type="entry name" value="DeoRC"/>
    <property type="match status" value="1"/>
</dbReference>
<dbReference type="Pfam" id="PF08220">
    <property type="entry name" value="HTH_DeoR"/>
    <property type="match status" value="1"/>
</dbReference>
<feature type="domain" description="HTH deoR-type" evidence="4">
    <location>
        <begin position="2"/>
        <end position="57"/>
    </location>
</feature>
<dbReference type="PANTHER" id="PTHR30363">
    <property type="entry name" value="HTH-TYPE TRANSCRIPTIONAL REGULATOR SRLR-RELATED"/>
    <property type="match status" value="1"/>
</dbReference>
<protein>
    <submittedName>
        <fullName evidence="5">DeoR family transcriptional regulator</fullName>
    </submittedName>
</protein>
<dbReference type="InterPro" id="IPR036388">
    <property type="entry name" value="WH-like_DNA-bd_sf"/>
</dbReference>
<comment type="caution">
    <text evidence="5">The sequence shown here is derived from an EMBL/GenBank/DDBJ whole genome shotgun (WGS) entry which is preliminary data.</text>
</comment>
<dbReference type="AlphaFoldDB" id="A0A2R5HGH6"/>
<gene>
    <name evidence="5" type="ORF">NtB2_01092</name>
</gene>
<dbReference type="Proteomes" id="UP000245021">
    <property type="component" value="Unassembled WGS sequence"/>
</dbReference>
<dbReference type="PANTHER" id="PTHR30363:SF60">
    <property type="entry name" value="HTH-TYPE TRANSCRIPTIONAL REGULATOR IOLR"/>
    <property type="match status" value="1"/>
</dbReference>
<dbReference type="InterPro" id="IPR037171">
    <property type="entry name" value="NagB/RpiA_transferase-like"/>
</dbReference>
<dbReference type="RefSeq" id="WP_109245926.1">
    <property type="nucleotide sequence ID" value="NZ_BFFO01000006.1"/>
</dbReference>
<evidence type="ECO:0000256" key="2">
    <source>
        <dbReference type="ARBA" id="ARBA00023125"/>
    </source>
</evidence>
<sequence>MKAKRIEEIERFILEQGSVSYKELEEKFQVSMNTLRRDINELTLSGKIEKVYGGVKSLHNALLDYTFRNRIQADAKAQIGRLAASLIQEDDIIFIDSGTTTSQMLPYIDKTINCTILTNNLDVVDFFTQLPNFRLILIGAIYKHSTRSFVELSPSQDLTNININKAFMAATGVSLENGLSNSDSLEQRIKQNICQKSHEIYLLADHSKFDHTTLMTYAELDEIQAIITDQQPPQAYQDFFDEHGIGVLTAK</sequence>
<dbReference type="Pfam" id="PF00455">
    <property type="entry name" value="DeoRC"/>
    <property type="match status" value="1"/>
</dbReference>
<evidence type="ECO:0000313" key="5">
    <source>
        <dbReference type="EMBL" id="GBG96956.1"/>
    </source>
</evidence>
<dbReference type="InterPro" id="IPR036390">
    <property type="entry name" value="WH_DNA-bd_sf"/>
</dbReference>
<evidence type="ECO:0000256" key="1">
    <source>
        <dbReference type="ARBA" id="ARBA00023015"/>
    </source>
</evidence>
<dbReference type="SMART" id="SM00420">
    <property type="entry name" value="HTH_DEOR"/>
    <property type="match status" value="1"/>
</dbReference>
<dbReference type="InterPro" id="IPR018356">
    <property type="entry name" value="Tscrpt_reg_HTH_DeoR_CS"/>
</dbReference>
<evidence type="ECO:0000313" key="6">
    <source>
        <dbReference type="Proteomes" id="UP000245021"/>
    </source>
</evidence>
<dbReference type="SUPFAM" id="SSF46785">
    <property type="entry name" value="Winged helix' DNA-binding domain"/>
    <property type="match status" value="1"/>
</dbReference>
<keyword evidence="6" id="KW-1185">Reference proteome</keyword>
<dbReference type="OrthoDB" id="9798651at2"/>
<evidence type="ECO:0000256" key="3">
    <source>
        <dbReference type="ARBA" id="ARBA00023163"/>
    </source>
</evidence>
<dbReference type="Gene3D" id="1.10.10.10">
    <property type="entry name" value="Winged helix-like DNA-binding domain superfamily/Winged helix DNA-binding domain"/>
    <property type="match status" value="1"/>
</dbReference>
<dbReference type="PROSITE" id="PS51000">
    <property type="entry name" value="HTH_DEOR_2"/>
    <property type="match status" value="1"/>
</dbReference>
<dbReference type="Gene3D" id="3.40.50.1360">
    <property type="match status" value="1"/>
</dbReference>
<dbReference type="InterPro" id="IPR014036">
    <property type="entry name" value="DeoR-like_C"/>
</dbReference>
<dbReference type="SUPFAM" id="SSF100950">
    <property type="entry name" value="NagB/RpiA/CoA transferase-like"/>
    <property type="match status" value="1"/>
</dbReference>
<dbReference type="GO" id="GO:0003677">
    <property type="term" value="F:DNA binding"/>
    <property type="evidence" value="ECO:0007669"/>
    <property type="project" value="UniProtKB-KW"/>
</dbReference>
<dbReference type="PROSITE" id="PS00894">
    <property type="entry name" value="HTH_DEOR_1"/>
    <property type="match status" value="1"/>
</dbReference>
<dbReference type="PRINTS" id="PR00037">
    <property type="entry name" value="HTHLACR"/>
</dbReference>
<keyword evidence="1" id="KW-0805">Transcription regulation</keyword>
<organism evidence="5 6">
    <name type="scientific">Lactococcus termiticola</name>
    <dbReference type="NCBI Taxonomy" id="2169526"/>
    <lineage>
        <taxon>Bacteria</taxon>
        <taxon>Bacillati</taxon>
        <taxon>Bacillota</taxon>
        <taxon>Bacilli</taxon>
        <taxon>Lactobacillales</taxon>
        <taxon>Streptococcaceae</taxon>
        <taxon>Lactococcus</taxon>
    </lineage>
</organism>
<keyword evidence="2" id="KW-0238">DNA-binding</keyword>
<dbReference type="InterPro" id="IPR050313">
    <property type="entry name" value="Carb_Metab_HTH_regulators"/>
</dbReference>
<dbReference type="InterPro" id="IPR001034">
    <property type="entry name" value="DeoR_HTH"/>
</dbReference>
<keyword evidence="3" id="KW-0804">Transcription</keyword>
<reference evidence="5 6" key="1">
    <citation type="journal article" date="2018" name="Genome Announc.">
        <title>Draft Genome Sequence of Lactococcus sp. Strain NtB2 (JCM 32569), Isolated from the Gut of the Higher Termite Nasutitermes takasagoensis.</title>
        <authorList>
            <person name="Noda S."/>
            <person name="Aihara C."/>
            <person name="Yuki M."/>
            <person name="Ohkuma M."/>
        </authorList>
    </citation>
    <scope>NUCLEOTIDE SEQUENCE [LARGE SCALE GENOMIC DNA]</scope>
    <source>
        <strain evidence="5 6">NtB2</strain>
    </source>
</reference>
<dbReference type="EMBL" id="BFFO01000006">
    <property type="protein sequence ID" value="GBG96956.1"/>
    <property type="molecule type" value="Genomic_DNA"/>
</dbReference>